<evidence type="ECO:0000256" key="4">
    <source>
        <dbReference type="ARBA" id="ARBA00022833"/>
    </source>
</evidence>
<accession>A0A1S1U4R2</accession>
<keyword evidence="3" id="KW-0378">Hydrolase</keyword>
<dbReference type="GO" id="GO:0006508">
    <property type="term" value="P:proteolysis"/>
    <property type="evidence" value="ECO:0007669"/>
    <property type="project" value="UniProtKB-KW"/>
</dbReference>
<dbReference type="GO" id="GO:0016779">
    <property type="term" value="F:nucleotidyltransferase activity"/>
    <property type="evidence" value="ECO:0007669"/>
    <property type="project" value="TreeGrafter"/>
</dbReference>
<comment type="caution">
    <text evidence="8">The sequence shown here is derived from an EMBL/GenBank/DDBJ whole genome shotgun (WGS) entry which is preliminary data.</text>
</comment>
<sequence length="466" mass="50973">MNRRSSLVLSALQHAEMQAHLFPGDGREAAAIMLCSRIAGSRIKLIVREHILIPHAACERHPDFLSWPGEYVEEALDRAEGDDLSILLLHSHPGGLFEFSNADIESDSVVIPSIFAGRPSRYKEKTWHGSAIMVEDGSILANLYDERHQPTAVDLVGVYGDDLRFFWHPDQYPLMARGRSMAFSSAMRDELGQLSVCIVGVSGTGSIVAEQAARLGFGEIILVDPDRMAPKNLNRILNSSLADAETERLKVDVIAEALRSFHEKSAIKVIPTSIGCASAILEAAMADVVFCCVDSHEGRQICDLMASAFMQPLFDVGVTIPVREAAPSQFSILEVAGRIDYVWPGGSSLADRGVFTPSTVAAEYLAKADSVAYTQRVQEGYMPGAHEEAPSVISLNMRAASACMMEFLARAFPFRHDPNSLRARTLFSLAACEEEYVSEAAFHREKNLMLGRGIKRPLLGLPSLDV</sequence>
<dbReference type="AlphaFoldDB" id="A0A1S1U4R2"/>
<evidence type="ECO:0000259" key="7">
    <source>
        <dbReference type="Pfam" id="PF14464"/>
    </source>
</evidence>
<dbReference type="GO" id="GO:0004792">
    <property type="term" value="F:thiosulfate-cyanide sulfurtransferase activity"/>
    <property type="evidence" value="ECO:0007669"/>
    <property type="project" value="TreeGrafter"/>
</dbReference>
<gene>
    <name evidence="8" type="ORF">AKG95_22690</name>
</gene>
<organism evidence="8 9">
    <name type="scientific">Janthinobacterium lividum</name>
    <dbReference type="NCBI Taxonomy" id="29581"/>
    <lineage>
        <taxon>Bacteria</taxon>
        <taxon>Pseudomonadati</taxon>
        <taxon>Pseudomonadota</taxon>
        <taxon>Betaproteobacteria</taxon>
        <taxon>Burkholderiales</taxon>
        <taxon>Oxalobacteraceae</taxon>
        <taxon>Janthinobacterium</taxon>
    </lineage>
</organism>
<reference evidence="8 9" key="1">
    <citation type="submission" date="2015-06" db="EMBL/GenBank/DDBJ databases">
        <title>Draft genome sequencing of a biphenyl-degrading bacterium, Janthinobacterium lividum MEG1.</title>
        <authorList>
            <person name="Shimodaira J."/>
            <person name="Hatta T."/>
        </authorList>
    </citation>
    <scope>NUCLEOTIDE SEQUENCE [LARGE SCALE GENOMIC DNA]</scope>
    <source>
        <strain evidence="8 9">MEG1</strain>
    </source>
</reference>
<dbReference type="InterPro" id="IPR035985">
    <property type="entry name" value="Ubiquitin-activating_enz"/>
</dbReference>
<feature type="domain" description="JAB" evidence="7">
    <location>
        <begin position="15"/>
        <end position="109"/>
    </location>
</feature>
<dbReference type="GO" id="GO:0046872">
    <property type="term" value="F:metal ion binding"/>
    <property type="evidence" value="ECO:0007669"/>
    <property type="project" value="UniProtKB-KW"/>
</dbReference>
<dbReference type="EMBL" id="LFKP01000011">
    <property type="protein sequence ID" value="OHV95089.1"/>
    <property type="molecule type" value="Genomic_DNA"/>
</dbReference>
<evidence type="ECO:0000256" key="3">
    <source>
        <dbReference type="ARBA" id="ARBA00022801"/>
    </source>
</evidence>
<keyword evidence="5" id="KW-0482">Metalloprotease</keyword>
<evidence type="ECO:0000256" key="1">
    <source>
        <dbReference type="ARBA" id="ARBA00022670"/>
    </source>
</evidence>
<feature type="domain" description="THIF-type NAD/FAD binding fold" evidence="6">
    <location>
        <begin position="183"/>
        <end position="318"/>
    </location>
</feature>
<protein>
    <submittedName>
        <fullName evidence="8">Thiamine biosynthesis protein ThiF</fullName>
    </submittedName>
</protein>
<dbReference type="InterPro" id="IPR000594">
    <property type="entry name" value="ThiF_NAD_FAD-bd"/>
</dbReference>
<dbReference type="InterPro" id="IPR045886">
    <property type="entry name" value="ThiF/MoeB/HesA"/>
</dbReference>
<dbReference type="InterPro" id="IPR028090">
    <property type="entry name" value="JAB_dom_prok"/>
</dbReference>
<dbReference type="GO" id="GO:0008641">
    <property type="term" value="F:ubiquitin-like modifier activating enzyme activity"/>
    <property type="evidence" value="ECO:0007669"/>
    <property type="project" value="InterPro"/>
</dbReference>
<keyword evidence="1" id="KW-0645">Protease</keyword>
<dbReference type="Pfam" id="PF14464">
    <property type="entry name" value="Prok-JAB"/>
    <property type="match status" value="1"/>
</dbReference>
<evidence type="ECO:0000313" key="8">
    <source>
        <dbReference type="EMBL" id="OHV95089.1"/>
    </source>
</evidence>
<dbReference type="PANTHER" id="PTHR10953">
    <property type="entry name" value="UBIQUITIN-ACTIVATING ENZYME E1"/>
    <property type="match status" value="1"/>
</dbReference>
<dbReference type="SUPFAM" id="SSF69572">
    <property type="entry name" value="Activating enzymes of the ubiquitin-like proteins"/>
    <property type="match status" value="1"/>
</dbReference>
<evidence type="ECO:0000256" key="5">
    <source>
        <dbReference type="ARBA" id="ARBA00023049"/>
    </source>
</evidence>
<evidence type="ECO:0000256" key="2">
    <source>
        <dbReference type="ARBA" id="ARBA00022723"/>
    </source>
</evidence>
<dbReference type="Proteomes" id="UP000179840">
    <property type="component" value="Unassembled WGS sequence"/>
</dbReference>
<proteinExistence type="predicted"/>
<dbReference type="Pfam" id="PF00899">
    <property type="entry name" value="ThiF"/>
    <property type="match status" value="1"/>
</dbReference>
<keyword evidence="4" id="KW-0862">Zinc</keyword>
<dbReference type="CDD" id="cd01483">
    <property type="entry name" value="E1_enzyme_family"/>
    <property type="match status" value="1"/>
</dbReference>
<dbReference type="Gene3D" id="3.40.50.720">
    <property type="entry name" value="NAD(P)-binding Rossmann-like Domain"/>
    <property type="match status" value="1"/>
</dbReference>
<name>A0A1S1U4R2_9BURK</name>
<keyword evidence="2" id="KW-0479">Metal-binding</keyword>
<dbReference type="GO" id="GO:0008237">
    <property type="term" value="F:metallopeptidase activity"/>
    <property type="evidence" value="ECO:0007669"/>
    <property type="project" value="UniProtKB-KW"/>
</dbReference>
<dbReference type="PANTHER" id="PTHR10953:SF247">
    <property type="entry name" value="SLL6053 PROTEIN"/>
    <property type="match status" value="1"/>
</dbReference>
<evidence type="ECO:0000313" key="9">
    <source>
        <dbReference type="Proteomes" id="UP000179840"/>
    </source>
</evidence>
<evidence type="ECO:0000259" key="6">
    <source>
        <dbReference type="Pfam" id="PF00899"/>
    </source>
</evidence>
<dbReference type="GO" id="GO:0005737">
    <property type="term" value="C:cytoplasm"/>
    <property type="evidence" value="ECO:0007669"/>
    <property type="project" value="TreeGrafter"/>
</dbReference>